<dbReference type="Gene3D" id="3.40.190.10">
    <property type="entry name" value="Periplasmic binding protein-like II"/>
    <property type="match status" value="2"/>
</dbReference>
<dbReference type="InterPro" id="IPR050490">
    <property type="entry name" value="Bact_solute-bd_prot1"/>
</dbReference>
<proteinExistence type="predicted"/>
<dbReference type="SUPFAM" id="SSF53850">
    <property type="entry name" value="Periplasmic binding protein-like II"/>
    <property type="match status" value="1"/>
</dbReference>
<dbReference type="EMBL" id="HF548279">
    <property type="protein sequence ID" value="CCO21020.1"/>
    <property type="molecule type" value="Genomic_DNA"/>
</dbReference>
<protein>
    <recommendedName>
        <fullName evidence="2">Extracellular solute-binding protein</fullName>
    </recommendedName>
</protein>
<dbReference type="Pfam" id="PF01547">
    <property type="entry name" value="SBP_bac_1"/>
    <property type="match status" value="1"/>
</dbReference>
<organism evidence="1">
    <name type="scientific">termite gut metagenome</name>
    <dbReference type="NCBI Taxonomy" id="433724"/>
    <lineage>
        <taxon>unclassified sequences</taxon>
        <taxon>metagenomes</taxon>
        <taxon>organismal metagenomes</taxon>
    </lineage>
</organism>
<evidence type="ECO:0000313" key="1">
    <source>
        <dbReference type="EMBL" id="CCO21020.1"/>
    </source>
</evidence>
<reference evidence="1" key="2">
    <citation type="journal article" date="2013" name="Biotechnol. Biofuels">
        <title>Mining for hemicellulases in the fungus-growing termite Pseudacanthotermes militaris using functional metagenomics.</title>
        <authorList>
            <person name="Bastien G."/>
            <person name="Arnal G."/>
            <person name="Bozonnet S."/>
            <person name="Laguerre S."/>
            <person name="Ferreira F."/>
            <person name="Faure R."/>
            <person name="Henrissat B."/>
            <person name="Lefevre F."/>
            <person name="Robe P."/>
            <person name="Bouchez O."/>
            <person name="Noirot C."/>
            <person name="Dumon C."/>
            <person name="O'Donohue M."/>
        </authorList>
    </citation>
    <scope>NUCLEOTIDE SEQUENCE</scope>
</reference>
<sequence length="551" mass="62177">MSEPAGSTSESTGFVDGISGKNEFPFVEETRKVVIGTPDQANILDWDKNEHTLEIEEKTGLEIEWYLLPESNYNDRVNLMFASNGQMPDAFFRTDTFNDSMMSMLGAQGQILPLDDLIDKWGYNVQRYFDEEPRIKQNLTAADGKIYSLPRYSKTLTNRISQRFWVNQQFMDALNIEKLPETTEEFFDFLVKVRDGDPNGNGLKDEVPLAAAGGGSSADGHLDGFLMQPFIYMDTHNGTTPQAKRRMYMTEEGKIAYAPAQEGYREGLRYLKRLFDEGLITTEVFTLTGPDLRTMVENEVSLVGAVPSHNPSVFTNVSGERKKDFVALPPLQGPDGTRQALWEAFGGVDVGAFVIPAVSKEPDLVMKLADYLFSEESWLRSRYGVEGRDWRKPAPGVLGWDGKQAIVEELRVGELTWGMPQNVYLMGRHAFVGTPAHGIVDNGDPYHLEGVVWRASVPYFEVINSKNVPPLSMTNEEALEYNEIANNLHQYVEISMAEFVTGARSLDTDWDAYVAELEKIGYNRFLELNQAAFDRQWAGTWTWETDKSFLD</sequence>
<gene>
    <name evidence="1" type="ORF">BN138_208</name>
</gene>
<dbReference type="InterPro" id="IPR006059">
    <property type="entry name" value="SBP"/>
</dbReference>
<reference evidence="1" key="1">
    <citation type="submission" date="2012-10" db="EMBL/GenBank/DDBJ databases">
        <authorList>
            <person name="Sandrine L."/>
        </authorList>
    </citation>
    <scope>NUCLEOTIDE SEQUENCE</scope>
</reference>
<dbReference type="PANTHER" id="PTHR43649">
    <property type="entry name" value="ARABINOSE-BINDING PROTEIN-RELATED"/>
    <property type="match status" value="1"/>
</dbReference>
<dbReference type="PANTHER" id="PTHR43649:SF12">
    <property type="entry name" value="DIACETYLCHITOBIOSE BINDING PROTEIN DASA"/>
    <property type="match status" value="1"/>
</dbReference>
<dbReference type="AlphaFoldDB" id="S0DFJ1"/>
<accession>S0DFJ1</accession>
<evidence type="ECO:0008006" key="2">
    <source>
        <dbReference type="Google" id="ProtNLM"/>
    </source>
</evidence>
<name>S0DFJ1_9ZZZZ</name>